<evidence type="ECO:0000313" key="1">
    <source>
        <dbReference type="EMBL" id="OJZ79491.1"/>
    </source>
</evidence>
<gene>
    <name evidence="1" type="ORF">ASPFODRAFT_55153</name>
</gene>
<organism evidence="1 2">
    <name type="scientific">Aspergillus luchuensis (strain CBS 106.47)</name>
    <dbReference type="NCBI Taxonomy" id="1137211"/>
    <lineage>
        <taxon>Eukaryota</taxon>
        <taxon>Fungi</taxon>
        <taxon>Dikarya</taxon>
        <taxon>Ascomycota</taxon>
        <taxon>Pezizomycotina</taxon>
        <taxon>Eurotiomycetes</taxon>
        <taxon>Eurotiomycetidae</taxon>
        <taxon>Eurotiales</taxon>
        <taxon>Aspergillaceae</taxon>
        <taxon>Aspergillus</taxon>
        <taxon>Aspergillus subgen. Circumdati</taxon>
    </lineage>
</organism>
<sequence>MPPSIVHHSPAPILQPAPLLELNSSLLSDDADSTSNSSASVMQCPCCASPDIPDLATLAETIPGQELSMSISLEDQFLNTLMIQLGTEFTAEVEATVPQDWLATGNWSLVNLLCHRAFAAVRHQAAIRNFGVYYYGDFGPGDTVTAVSRKVVRGPLTWLEATVTRENVLVAIATALYDGL</sequence>
<dbReference type="VEuPathDB" id="FungiDB:ASPFODRAFT_55153"/>
<dbReference type="Proteomes" id="UP000184063">
    <property type="component" value="Unassembled WGS sequence"/>
</dbReference>
<dbReference type="EMBL" id="KV878316">
    <property type="protein sequence ID" value="OJZ79491.1"/>
    <property type="molecule type" value="Genomic_DNA"/>
</dbReference>
<evidence type="ECO:0000313" key="2">
    <source>
        <dbReference type="Proteomes" id="UP000184063"/>
    </source>
</evidence>
<name>A0A1M3SYE3_ASPLC</name>
<protein>
    <recommendedName>
        <fullName evidence="3">Thioesterase domain-containing protein</fullName>
    </recommendedName>
</protein>
<accession>A0A1M3SYE3</accession>
<reference evidence="2" key="1">
    <citation type="journal article" date="2017" name="Genome Biol.">
        <title>Comparative genomics reveals high biological diversity and specific adaptations in the industrially and medically important fungal genus Aspergillus.</title>
        <authorList>
            <person name="de Vries R.P."/>
            <person name="Riley R."/>
            <person name="Wiebenga A."/>
            <person name="Aguilar-Osorio G."/>
            <person name="Amillis S."/>
            <person name="Uchima C.A."/>
            <person name="Anderluh G."/>
            <person name="Asadollahi M."/>
            <person name="Askin M."/>
            <person name="Barry K."/>
            <person name="Battaglia E."/>
            <person name="Bayram O."/>
            <person name="Benocci T."/>
            <person name="Braus-Stromeyer S.A."/>
            <person name="Caldana C."/>
            <person name="Canovas D."/>
            <person name="Cerqueira G.C."/>
            <person name="Chen F."/>
            <person name="Chen W."/>
            <person name="Choi C."/>
            <person name="Clum A."/>
            <person name="Dos Santos R.A."/>
            <person name="Damasio A.R."/>
            <person name="Diallinas G."/>
            <person name="Emri T."/>
            <person name="Fekete E."/>
            <person name="Flipphi M."/>
            <person name="Freyberg S."/>
            <person name="Gallo A."/>
            <person name="Gournas C."/>
            <person name="Habgood R."/>
            <person name="Hainaut M."/>
            <person name="Harispe M.L."/>
            <person name="Henrissat B."/>
            <person name="Hilden K.S."/>
            <person name="Hope R."/>
            <person name="Hossain A."/>
            <person name="Karabika E."/>
            <person name="Karaffa L."/>
            <person name="Karanyi Z."/>
            <person name="Krasevec N."/>
            <person name="Kuo A."/>
            <person name="Kusch H."/>
            <person name="LaButti K."/>
            <person name="Lagendijk E.L."/>
            <person name="Lapidus A."/>
            <person name="Levasseur A."/>
            <person name="Lindquist E."/>
            <person name="Lipzen A."/>
            <person name="Logrieco A.F."/>
            <person name="MacCabe A."/>
            <person name="Maekelae M.R."/>
            <person name="Malavazi I."/>
            <person name="Melin P."/>
            <person name="Meyer V."/>
            <person name="Mielnichuk N."/>
            <person name="Miskei M."/>
            <person name="Molnar A.P."/>
            <person name="Mule G."/>
            <person name="Ngan C.Y."/>
            <person name="Orejas M."/>
            <person name="Orosz E."/>
            <person name="Ouedraogo J.P."/>
            <person name="Overkamp K.M."/>
            <person name="Park H.-S."/>
            <person name="Perrone G."/>
            <person name="Piumi F."/>
            <person name="Punt P.J."/>
            <person name="Ram A.F."/>
            <person name="Ramon A."/>
            <person name="Rauscher S."/>
            <person name="Record E."/>
            <person name="Riano-Pachon D.M."/>
            <person name="Robert V."/>
            <person name="Roehrig J."/>
            <person name="Ruller R."/>
            <person name="Salamov A."/>
            <person name="Salih N.S."/>
            <person name="Samson R.A."/>
            <person name="Sandor E."/>
            <person name="Sanguinetti M."/>
            <person name="Schuetze T."/>
            <person name="Sepcic K."/>
            <person name="Shelest E."/>
            <person name="Sherlock G."/>
            <person name="Sophianopoulou V."/>
            <person name="Squina F.M."/>
            <person name="Sun H."/>
            <person name="Susca A."/>
            <person name="Todd R.B."/>
            <person name="Tsang A."/>
            <person name="Unkles S.E."/>
            <person name="van de Wiele N."/>
            <person name="van Rossen-Uffink D."/>
            <person name="Oliveira J.V."/>
            <person name="Vesth T.C."/>
            <person name="Visser J."/>
            <person name="Yu J.-H."/>
            <person name="Zhou M."/>
            <person name="Andersen M.R."/>
            <person name="Archer D.B."/>
            <person name="Baker S.E."/>
            <person name="Benoit I."/>
            <person name="Brakhage A.A."/>
            <person name="Braus G.H."/>
            <person name="Fischer R."/>
            <person name="Frisvad J.C."/>
            <person name="Goldman G.H."/>
            <person name="Houbraken J."/>
            <person name="Oakley B."/>
            <person name="Pocsi I."/>
            <person name="Scazzocchio C."/>
            <person name="Seiboth B."/>
            <person name="vanKuyk P.A."/>
            <person name="Wortman J."/>
            <person name="Dyer P.S."/>
            <person name="Grigoriev I.V."/>
        </authorList>
    </citation>
    <scope>NUCLEOTIDE SEQUENCE [LARGE SCALE GENOMIC DNA]</scope>
    <source>
        <strain evidence="2">CBS 106.47</strain>
    </source>
</reference>
<proteinExistence type="predicted"/>
<evidence type="ECO:0008006" key="3">
    <source>
        <dbReference type="Google" id="ProtNLM"/>
    </source>
</evidence>
<dbReference type="AlphaFoldDB" id="A0A1M3SYE3"/>
<dbReference type="OrthoDB" id="4486134at2759"/>